<reference evidence="2 3" key="1">
    <citation type="submission" date="2018-07" db="EMBL/GenBank/DDBJ databases">
        <title>Genomic Encyclopedia of Type Strains, Phase III (KMG-III): the genomes of soil and plant-associated and newly described type strains.</title>
        <authorList>
            <person name="Whitman W."/>
        </authorList>
    </citation>
    <scope>NUCLEOTIDE SEQUENCE [LARGE SCALE GENOMIC DNA]</scope>
    <source>
        <strain evidence="2 3">31-25a</strain>
    </source>
</reference>
<dbReference type="EMBL" id="QPJM01000001">
    <property type="protein sequence ID" value="RCW87563.1"/>
    <property type="molecule type" value="Genomic_DNA"/>
</dbReference>
<dbReference type="NCBIfam" id="TIGR00259">
    <property type="entry name" value="thylakoid_BtpA"/>
    <property type="match status" value="1"/>
</dbReference>
<evidence type="ECO:0000256" key="1">
    <source>
        <dbReference type="ARBA" id="ARBA00006007"/>
    </source>
</evidence>
<keyword evidence="3" id="KW-1185">Reference proteome</keyword>
<name>A0A368Z537_9HYPH</name>
<organism evidence="2 3">
    <name type="scientific">Phyllobacterium bourgognense</name>
    <dbReference type="NCBI Taxonomy" id="314236"/>
    <lineage>
        <taxon>Bacteria</taxon>
        <taxon>Pseudomonadati</taxon>
        <taxon>Pseudomonadota</taxon>
        <taxon>Alphaproteobacteria</taxon>
        <taxon>Hyphomicrobiales</taxon>
        <taxon>Phyllobacteriaceae</taxon>
        <taxon>Phyllobacterium</taxon>
    </lineage>
</organism>
<dbReference type="AlphaFoldDB" id="A0A368Z537"/>
<dbReference type="Proteomes" id="UP000253324">
    <property type="component" value="Unassembled WGS sequence"/>
</dbReference>
<comment type="similarity">
    <text evidence="1">Belongs to the BtpA family.</text>
</comment>
<protein>
    <recommendedName>
        <fullName evidence="4">BtpA family membrane complex biogenesis protein</fullName>
    </recommendedName>
</protein>
<evidence type="ECO:0000313" key="3">
    <source>
        <dbReference type="Proteomes" id="UP000253324"/>
    </source>
</evidence>
<evidence type="ECO:0008006" key="4">
    <source>
        <dbReference type="Google" id="ProtNLM"/>
    </source>
</evidence>
<dbReference type="InterPro" id="IPR011060">
    <property type="entry name" value="RibuloseP-bd_barrel"/>
</dbReference>
<sequence length="283" mass="29996">MTSQPKSIYRAKPNAIQEIFSRRKAVIGVIHSLPLPGSPNYDGEPMEDVVAFAVAEAGRYKVGGVDGLIVENHGDIPFAKPDRLGPETAAAMAVMTDAVRRHSGLPIGVNVLANGAVQALAVAKAAGAAFVRVNQWSNAYVANEGLMDGPAGEAARYRAWLRAKSVRIFADVHVKHGAHAITGDRTITELARDNEFFDADVAIATGQRTGDSATMDELQTIASGTSLPVAVGSGVTPDNVGDIFTVADAVIVASYLKHEGAWWNPVDPDRLQVFMQAVKKARS</sequence>
<dbReference type="OrthoDB" id="9791357at2"/>
<accession>A0A368Z537</accession>
<evidence type="ECO:0000313" key="2">
    <source>
        <dbReference type="EMBL" id="RCW87563.1"/>
    </source>
</evidence>
<gene>
    <name evidence="2" type="ORF">C7476_101329</name>
</gene>
<proteinExistence type="inferred from homology"/>
<dbReference type="InterPro" id="IPR005137">
    <property type="entry name" value="BtpA"/>
</dbReference>
<comment type="caution">
    <text evidence="2">The sequence shown here is derived from an EMBL/GenBank/DDBJ whole genome shotgun (WGS) entry which is preliminary data.</text>
</comment>
<dbReference type="PIRSF" id="PIRSF005956">
    <property type="entry name" value="BtpA"/>
    <property type="match status" value="1"/>
</dbReference>
<dbReference type="SUPFAM" id="SSF51366">
    <property type="entry name" value="Ribulose-phoshate binding barrel"/>
    <property type="match status" value="1"/>
</dbReference>
<dbReference type="PANTHER" id="PTHR21381:SF3">
    <property type="entry name" value="SGC REGION PROTEIN SGCQ-RELATED"/>
    <property type="match status" value="1"/>
</dbReference>
<dbReference type="RefSeq" id="WP_114428155.1">
    <property type="nucleotide sequence ID" value="NZ_QPJM01000001.1"/>
</dbReference>
<dbReference type="Pfam" id="PF03437">
    <property type="entry name" value="BtpA"/>
    <property type="match status" value="1"/>
</dbReference>
<dbReference type="PANTHER" id="PTHR21381">
    <property type="entry name" value="ZGC:162297"/>
    <property type="match status" value="1"/>
</dbReference>